<feature type="domain" description="C2H2-type" evidence="7">
    <location>
        <begin position="982"/>
        <end position="1009"/>
    </location>
</feature>
<keyword evidence="1" id="KW-0479">Metal-binding</keyword>
<evidence type="ECO:0000256" key="3">
    <source>
        <dbReference type="ARBA" id="ARBA00022771"/>
    </source>
</evidence>
<dbReference type="Pfam" id="PF00096">
    <property type="entry name" value="zf-C2H2"/>
    <property type="match status" value="5"/>
</dbReference>
<protein>
    <recommendedName>
        <fullName evidence="7">C2H2-type domain-containing protein</fullName>
    </recommendedName>
</protein>
<evidence type="ECO:0000313" key="9">
    <source>
        <dbReference type="Proteomes" id="UP000283509"/>
    </source>
</evidence>
<feature type="domain" description="C2H2-type" evidence="7">
    <location>
        <begin position="1179"/>
        <end position="1206"/>
    </location>
</feature>
<dbReference type="GO" id="GO:0000977">
    <property type="term" value="F:RNA polymerase II transcription regulatory region sequence-specific DNA binding"/>
    <property type="evidence" value="ECO:0007669"/>
    <property type="project" value="TreeGrafter"/>
</dbReference>
<reference evidence="8 9" key="1">
    <citation type="submission" date="2018-04" db="EMBL/GenBank/DDBJ databases">
        <authorList>
            <person name="Zhang X."/>
            <person name="Yuan J."/>
            <person name="Li F."/>
            <person name="Xiang J."/>
        </authorList>
    </citation>
    <scope>NUCLEOTIDE SEQUENCE [LARGE SCALE GENOMIC DNA]</scope>
    <source>
        <tissue evidence="8">Muscle</tissue>
    </source>
</reference>
<dbReference type="SUPFAM" id="SSF57667">
    <property type="entry name" value="beta-beta-alpha zinc fingers"/>
    <property type="match status" value="7"/>
</dbReference>
<proteinExistence type="predicted"/>
<keyword evidence="4" id="KW-0862">Zinc</keyword>
<evidence type="ECO:0000256" key="2">
    <source>
        <dbReference type="ARBA" id="ARBA00022737"/>
    </source>
</evidence>
<evidence type="ECO:0000256" key="1">
    <source>
        <dbReference type="ARBA" id="ARBA00022723"/>
    </source>
</evidence>
<dbReference type="EMBL" id="QCYY01000231">
    <property type="protein sequence ID" value="ROT85613.1"/>
    <property type="molecule type" value="Genomic_DNA"/>
</dbReference>
<feature type="domain" description="C2H2-type" evidence="7">
    <location>
        <begin position="449"/>
        <end position="477"/>
    </location>
</feature>
<feature type="domain" description="C2H2-type" evidence="7">
    <location>
        <begin position="410"/>
        <end position="438"/>
    </location>
</feature>
<feature type="compositionally biased region" description="Basic residues" evidence="6">
    <location>
        <begin position="142"/>
        <end position="156"/>
    </location>
</feature>
<comment type="caution">
    <text evidence="8">The sequence shown here is derived from an EMBL/GenBank/DDBJ whole genome shotgun (WGS) entry which is preliminary data.</text>
</comment>
<feature type="domain" description="C2H2-type" evidence="7">
    <location>
        <begin position="829"/>
        <end position="857"/>
    </location>
</feature>
<evidence type="ECO:0000256" key="4">
    <source>
        <dbReference type="ARBA" id="ARBA00022833"/>
    </source>
</evidence>
<feature type="domain" description="C2H2-type" evidence="7">
    <location>
        <begin position="1038"/>
        <end position="1065"/>
    </location>
</feature>
<dbReference type="GO" id="GO:0000981">
    <property type="term" value="F:DNA-binding transcription factor activity, RNA polymerase II-specific"/>
    <property type="evidence" value="ECO:0007669"/>
    <property type="project" value="TreeGrafter"/>
</dbReference>
<feature type="domain" description="C2H2-type" evidence="7">
    <location>
        <begin position="645"/>
        <end position="667"/>
    </location>
</feature>
<dbReference type="PANTHER" id="PTHR24379">
    <property type="entry name" value="KRAB AND ZINC FINGER DOMAIN-CONTAINING"/>
    <property type="match status" value="1"/>
</dbReference>
<feature type="region of interest" description="Disordered" evidence="6">
    <location>
        <begin position="701"/>
        <end position="733"/>
    </location>
</feature>
<dbReference type="OrthoDB" id="6077919at2759"/>
<feature type="domain" description="C2H2-type" evidence="7">
    <location>
        <begin position="478"/>
        <end position="506"/>
    </location>
</feature>
<dbReference type="Gene3D" id="3.30.160.60">
    <property type="entry name" value="Classic Zinc Finger"/>
    <property type="match status" value="13"/>
</dbReference>
<keyword evidence="3 5" id="KW-0863">Zinc-finger</keyword>
<reference evidence="8 9" key="2">
    <citation type="submission" date="2019-01" db="EMBL/GenBank/DDBJ databases">
        <title>The decoding of complex shrimp genome reveals the adaptation for benthos swimmer, frequently molting mechanism and breeding impact on genome.</title>
        <authorList>
            <person name="Sun Y."/>
            <person name="Gao Y."/>
            <person name="Yu Y."/>
        </authorList>
    </citation>
    <scope>NUCLEOTIDE SEQUENCE [LARGE SCALE GENOMIC DNA]</scope>
    <source>
        <tissue evidence="8">Muscle</tissue>
    </source>
</reference>
<feature type="domain" description="C2H2-type" evidence="7">
    <location>
        <begin position="1093"/>
        <end position="1120"/>
    </location>
</feature>
<feature type="domain" description="C2H2-type" evidence="7">
    <location>
        <begin position="1010"/>
        <end position="1038"/>
    </location>
</feature>
<keyword evidence="9" id="KW-1185">Reference proteome</keyword>
<dbReference type="PROSITE" id="PS00028">
    <property type="entry name" value="ZINC_FINGER_C2H2_1"/>
    <property type="match status" value="19"/>
</dbReference>
<dbReference type="PANTHER" id="PTHR24379:SF127">
    <property type="entry name" value="BLOODY FINGERS-RELATED"/>
    <property type="match status" value="1"/>
</dbReference>
<evidence type="ECO:0000259" key="7">
    <source>
        <dbReference type="PROSITE" id="PS50157"/>
    </source>
</evidence>
<evidence type="ECO:0000256" key="6">
    <source>
        <dbReference type="SAM" id="MobiDB-lite"/>
    </source>
</evidence>
<feature type="domain" description="C2H2-type" evidence="7">
    <location>
        <begin position="1244"/>
        <end position="1267"/>
    </location>
</feature>
<dbReference type="PROSITE" id="PS50157">
    <property type="entry name" value="ZINC_FINGER_C2H2_2"/>
    <property type="match status" value="16"/>
</dbReference>
<dbReference type="SMART" id="SM00355">
    <property type="entry name" value="ZnF_C2H2"/>
    <property type="match status" value="25"/>
</dbReference>
<gene>
    <name evidence="8" type="ORF">C7M84_010355</name>
</gene>
<dbReference type="Proteomes" id="UP000283509">
    <property type="component" value="Unassembled WGS sequence"/>
</dbReference>
<dbReference type="InterPro" id="IPR013087">
    <property type="entry name" value="Znf_C2H2_type"/>
</dbReference>
<organism evidence="8 9">
    <name type="scientific">Penaeus vannamei</name>
    <name type="common">Whiteleg shrimp</name>
    <name type="synonym">Litopenaeus vannamei</name>
    <dbReference type="NCBI Taxonomy" id="6689"/>
    <lineage>
        <taxon>Eukaryota</taxon>
        <taxon>Metazoa</taxon>
        <taxon>Ecdysozoa</taxon>
        <taxon>Arthropoda</taxon>
        <taxon>Crustacea</taxon>
        <taxon>Multicrustacea</taxon>
        <taxon>Malacostraca</taxon>
        <taxon>Eumalacostraca</taxon>
        <taxon>Eucarida</taxon>
        <taxon>Decapoda</taxon>
        <taxon>Dendrobranchiata</taxon>
        <taxon>Penaeoidea</taxon>
        <taxon>Penaeidae</taxon>
        <taxon>Penaeus</taxon>
    </lineage>
</organism>
<evidence type="ECO:0000256" key="5">
    <source>
        <dbReference type="PROSITE-ProRule" id="PRU00042"/>
    </source>
</evidence>
<feature type="compositionally biased region" description="Polar residues" evidence="6">
    <location>
        <begin position="704"/>
        <end position="713"/>
    </location>
</feature>
<feature type="domain" description="C2H2-type" evidence="7">
    <location>
        <begin position="951"/>
        <end position="979"/>
    </location>
</feature>
<evidence type="ECO:0000313" key="8">
    <source>
        <dbReference type="EMBL" id="ROT85613.1"/>
    </source>
</evidence>
<dbReference type="GO" id="GO:0008270">
    <property type="term" value="F:zinc ion binding"/>
    <property type="evidence" value="ECO:0007669"/>
    <property type="project" value="UniProtKB-KW"/>
</dbReference>
<dbReference type="Pfam" id="PF13912">
    <property type="entry name" value="zf-C2H2_6"/>
    <property type="match status" value="1"/>
</dbReference>
<dbReference type="GO" id="GO:0005634">
    <property type="term" value="C:nucleus"/>
    <property type="evidence" value="ECO:0007669"/>
    <property type="project" value="TreeGrafter"/>
</dbReference>
<name>A0A423UA99_PENVA</name>
<feature type="region of interest" description="Disordered" evidence="6">
    <location>
        <begin position="120"/>
        <end position="176"/>
    </location>
</feature>
<feature type="domain" description="C2H2-type" evidence="7">
    <location>
        <begin position="1151"/>
        <end position="1178"/>
    </location>
</feature>
<feature type="domain" description="C2H2-type" evidence="7">
    <location>
        <begin position="1064"/>
        <end position="1091"/>
    </location>
</feature>
<accession>A0A423UA99</accession>
<sequence length="1581" mass="178872">MECSVCRVQFQPGDISLRVIDAVTEHTHTPMKDLVSSTLQRSLCPTDLICTKCADLFNEKDRLQKMTVDMDRNIMTKIKDSSKKSPDSGGTISIVMGETFTNEDIQAELERQYKNISIDSTSAQTAAKSIDEEVDPLEPRRAPKRRRGRPPKGNRKQKLEDIPEAPPLMVNQREKRKRSAKFNTFLEVLRGEKDFYIEDEELQEPKVAKKSGGRKKKMNFGIVPVEDKSKEMMEKMCIIQVTEVDRHEKEVPTVDKDKLDLDEVVQEILGISADPGSSLIEDIESLEHDGEDLISAIDEMTSEQGIIETNSRGPAKTEEIGIRSWPNIKSEDIATPSIEVTGFDEDLAASMPSLEVTITQSEDNTLQAVINDPDVLSAIVKEEAVEVLDEKMVKSENAGDCDEGSDLKKYRCKLCTETFSSKSDARRHALEVHMQSDLCDNDKNSQGSFRCCECDRVFPTARGRDRHLLYMHLKHKPVQCTDCCRSYNSFRPLERHLREFHDKNPTLHCEACEAEFVLGTALEHHKEIMHPVLNKNKLAKSTVNTKLKENVKQHKVVECPICHQKVYGIKSLKLHHQKMHKGQEYTCKYCKYKTNCLSTMHRHMVRIHKALKLELYNCIKCRAGYQYPKDLEEHCISVHKIDPSFLCQHCGEKFACIEMLRFHRKSHRAFSCKLCHLGFMKEEALEEHVKSVHNCDPVGLTENGDVTSQSENESVSEKADAIDTEAESTEKAAAAPNSKVLVIATDGSVQVKEEVKEASTAPPVPSEDVTLHLQQTREGGLEEMDMLNPLKGHKVKDLPKKMNCPVCNKVLTTKFLRTHMLSHKGDLPHKCHVCGKAYAQGTLLRKHMKNRHYDEFLKLGNKNPKKPKIGCDFCHEIYDNIYALEEHLWLHMEEKTIECSDCKIKFGMASNLREHYKSHYFKEARPCPVCKREFKSIGFYNEHVERCQKRWKCEQCGLECDTQEYYRKHQRAEHGGENVIRYQCNLCEKSFVERHRYDDHMITHSAEKAFTCHICDKQFKRQRPLKDHLVRAHSDEQMMCTYCRKTFSTQQELDQHKKKHKREFPCTACGHVYASKEALTNHLMVHHSETTPHTCHICNQTFVKQANLKAHLITHNPNTPNICHVDGCHKMFRSEGLLRTHVARRHHELQYECSVCDRKFGLESDLTRHMATHNTGSSLPCSECGKPFRSEAQLERHLLTHTQEKPYECGICQHTAATRHQLLRHIQIDHGINDATTQLVVNRWRCSVCSKMFVVRGSLLRHLQDHATHGVQAQGHAVKTRSTPSTLPEIPITGSATDAAAATNTFLEQVSTLSWQDLTPLLRLHVMADEEASDVESAAVAADVWLCPGCLHATQTEEEMRDHLVETQQCQEAVILQLAGGLANAEDLDDDSVAEEHLLNEEGTGAVLQLTSNEEGLQYVIVQEEEGGTTQLNGDTPVVPEVQAEVASDDRNMQVLVSMDDSLHQLLRQPAHGDIQIVVGNTAPLKQFLTENETDPNVPVPSTSASDQVQDNLSTDAPILNGSELLLQTADGRLVLQQTVGGVTQYQLVEGVPTGAEEVDANLSLLPSHTPSLSSDFILSD</sequence>
<feature type="domain" description="C2H2-type" evidence="7">
    <location>
        <begin position="670"/>
        <end position="698"/>
    </location>
</feature>
<feature type="domain" description="C2H2-type" evidence="7">
    <location>
        <begin position="897"/>
        <end position="924"/>
    </location>
</feature>
<keyword evidence="2" id="KW-0677">Repeat</keyword>
<dbReference type="InterPro" id="IPR036236">
    <property type="entry name" value="Znf_C2H2_sf"/>
</dbReference>